<evidence type="ECO:0000313" key="6">
    <source>
        <dbReference type="Proteomes" id="UP000037326"/>
    </source>
</evidence>
<dbReference type="Proteomes" id="UP000037326">
    <property type="component" value="Unassembled WGS sequence"/>
</dbReference>
<dbReference type="Pfam" id="PF00005">
    <property type="entry name" value="ABC_tran"/>
    <property type="match status" value="1"/>
</dbReference>
<dbReference type="GO" id="GO:0016887">
    <property type="term" value="F:ATP hydrolysis activity"/>
    <property type="evidence" value="ECO:0007669"/>
    <property type="project" value="InterPro"/>
</dbReference>
<gene>
    <name evidence="5" type="ORF">ACZ11_17310</name>
</gene>
<dbReference type="PROSITE" id="PS00211">
    <property type="entry name" value="ABC_TRANSPORTER_1"/>
    <property type="match status" value="1"/>
</dbReference>
<dbReference type="PROSITE" id="PS50893">
    <property type="entry name" value="ABC_TRANSPORTER_2"/>
    <property type="match status" value="1"/>
</dbReference>
<evidence type="ECO:0000259" key="4">
    <source>
        <dbReference type="PROSITE" id="PS50893"/>
    </source>
</evidence>
<dbReference type="PANTHER" id="PTHR42939:SF1">
    <property type="entry name" value="ABC TRANSPORTER ATP-BINDING PROTEIN ALBC-RELATED"/>
    <property type="match status" value="1"/>
</dbReference>
<dbReference type="SMART" id="SM00382">
    <property type="entry name" value="AAA"/>
    <property type="match status" value="1"/>
</dbReference>
<dbReference type="InterPro" id="IPR017871">
    <property type="entry name" value="ABC_transporter-like_CS"/>
</dbReference>
<dbReference type="OrthoDB" id="2353216at2"/>
<keyword evidence="3" id="KW-0067">ATP-binding</keyword>
<keyword evidence="2" id="KW-0547">Nucleotide-binding</keyword>
<organism evidence="5 6">
    <name type="scientific">Lysinibacillus xylanilyticus</name>
    <dbReference type="NCBI Taxonomy" id="582475"/>
    <lineage>
        <taxon>Bacteria</taxon>
        <taxon>Bacillati</taxon>
        <taxon>Bacillota</taxon>
        <taxon>Bacilli</taxon>
        <taxon>Bacillales</taxon>
        <taxon>Bacillaceae</taxon>
        <taxon>Lysinibacillus</taxon>
    </lineage>
</organism>
<dbReference type="CDD" id="cd03230">
    <property type="entry name" value="ABC_DR_subfamily_A"/>
    <property type="match status" value="1"/>
</dbReference>
<dbReference type="InterPro" id="IPR003439">
    <property type="entry name" value="ABC_transporter-like_ATP-bd"/>
</dbReference>
<dbReference type="SUPFAM" id="SSF52540">
    <property type="entry name" value="P-loop containing nucleoside triphosphate hydrolases"/>
    <property type="match status" value="1"/>
</dbReference>
<dbReference type="PANTHER" id="PTHR42939">
    <property type="entry name" value="ABC TRANSPORTER ATP-BINDING PROTEIN ALBC-RELATED"/>
    <property type="match status" value="1"/>
</dbReference>
<protein>
    <submittedName>
        <fullName evidence="5">ABC transporter ATPase</fullName>
    </submittedName>
</protein>
<dbReference type="EMBL" id="LFXJ01000009">
    <property type="protein sequence ID" value="KMY29897.1"/>
    <property type="molecule type" value="Genomic_DNA"/>
</dbReference>
<evidence type="ECO:0000256" key="2">
    <source>
        <dbReference type="ARBA" id="ARBA00022741"/>
    </source>
</evidence>
<evidence type="ECO:0000313" key="5">
    <source>
        <dbReference type="EMBL" id="KMY29897.1"/>
    </source>
</evidence>
<dbReference type="AlphaFoldDB" id="A0A0K9F6P8"/>
<accession>A0A0K9F6P8</accession>
<evidence type="ECO:0000256" key="3">
    <source>
        <dbReference type="ARBA" id="ARBA00022840"/>
    </source>
</evidence>
<evidence type="ECO:0000256" key="1">
    <source>
        <dbReference type="ARBA" id="ARBA00022448"/>
    </source>
</evidence>
<dbReference type="GO" id="GO:0005524">
    <property type="term" value="F:ATP binding"/>
    <property type="evidence" value="ECO:0007669"/>
    <property type="project" value="UniProtKB-KW"/>
</dbReference>
<dbReference type="RefSeq" id="WP_049667793.1">
    <property type="nucleotide sequence ID" value="NZ_CP158849.1"/>
</dbReference>
<keyword evidence="1" id="KW-0813">Transport</keyword>
<sequence length="226" mass="25404">MMLLETKKLSNIYDNNRGLQEASFSLQAGRILALVGGNGAGKSTLIRLLTGQEKQKSGEIIWHKPQAIRYMPDDVDFPSMLTAAEILQLLASLKQIGKKEQEDVLRRVALWDVRKQKVKHFSKGMRQRLNLAQSLLGEGSLLILDEPTNGLDPFWIAELKKMMLEEKARGCTVIFSTHLLAFAEEVADDVLVLHEGNILISGELEEILLQENSSSLENLWLKKLNL</sequence>
<comment type="caution">
    <text evidence="5">The sequence shown here is derived from an EMBL/GenBank/DDBJ whole genome shotgun (WGS) entry which is preliminary data.</text>
</comment>
<reference evidence="6" key="1">
    <citation type="submission" date="2015-07" db="EMBL/GenBank/DDBJ databases">
        <authorList>
            <consortium name="Consortium for Microbial Forensics and Genomics (microFORGE)"/>
            <person name="Knight B.M."/>
            <person name="Roberts D.P."/>
            <person name="Lin D."/>
            <person name="Hari K."/>
            <person name="Fletcher J."/>
            <person name="Melcher U."/>
            <person name="Blagden T."/>
            <person name="Winegar R.A."/>
        </authorList>
    </citation>
    <scope>NUCLEOTIDE SEQUENCE [LARGE SCALE GENOMIC DNA]</scope>
    <source>
        <strain evidence="6">DSM 23493</strain>
    </source>
</reference>
<proteinExistence type="predicted"/>
<dbReference type="Gene3D" id="3.40.50.300">
    <property type="entry name" value="P-loop containing nucleotide triphosphate hydrolases"/>
    <property type="match status" value="1"/>
</dbReference>
<feature type="domain" description="ABC transporter" evidence="4">
    <location>
        <begin position="4"/>
        <end position="220"/>
    </location>
</feature>
<dbReference type="GeneID" id="96599984"/>
<dbReference type="InterPro" id="IPR027417">
    <property type="entry name" value="P-loop_NTPase"/>
</dbReference>
<dbReference type="PATRIC" id="fig|582475.4.peg.5289"/>
<name>A0A0K9F6P8_9BACI</name>
<dbReference type="InterPro" id="IPR003593">
    <property type="entry name" value="AAA+_ATPase"/>
</dbReference>
<dbReference type="InterPro" id="IPR051782">
    <property type="entry name" value="ABC_Transporter_VariousFunc"/>
</dbReference>